<keyword evidence="11" id="KW-1185">Reference proteome</keyword>
<keyword evidence="2 8" id="KW-0732">Signal</keyword>
<protein>
    <submittedName>
        <fullName evidence="10">SPOR domain-containing protein</fullName>
    </submittedName>
</protein>
<feature type="domain" description="SPOR" evidence="9">
    <location>
        <begin position="485"/>
        <end position="569"/>
    </location>
</feature>
<dbReference type="RefSeq" id="WP_248153099.1">
    <property type="nucleotide sequence ID" value="NZ_JALNMJ010000004.1"/>
</dbReference>
<dbReference type="InterPro" id="IPR018044">
    <property type="entry name" value="Peptidase_S11"/>
</dbReference>
<dbReference type="Pfam" id="PF05036">
    <property type="entry name" value="SPOR"/>
    <property type="match status" value="1"/>
</dbReference>
<reference evidence="10" key="1">
    <citation type="submission" date="2022-04" db="EMBL/GenBank/DDBJ databases">
        <title>Roseibium sp. CAU 1639 isolated from mud.</title>
        <authorList>
            <person name="Kim W."/>
        </authorList>
    </citation>
    <scope>NUCLEOTIDE SEQUENCE</scope>
    <source>
        <strain evidence="10">CAU 1639</strain>
    </source>
</reference>
<dbReference type="PRINTS" id="PR00725">
    <property type="entry name" value="DADACBPTASE1"/>
</dbReference>
<dbReference type="InterPro" id="IPR001967">
    <property type="entry name" value="Peptidase_S11_N"/>
</dbReference>
<evidence type="ECO:0000256" key="5">
    <source>
        <dbReference type="ARBA" id="ARBA00022984"/>
    </source>
</evidence>
<evidence type="ECO:0000256" key="1">
    <source>
        <dbReference type="ARBA" id="ARBA00007164"/>
    </source>
</evidence>
<evidence type="ECO:0000256" key="7">
    <source>
        <dbReference type="RuleBase" id="RU004016"/>
    </source>
</evidence>
<dbReference type="Gene3D" id="3.40.710.10">
    <property type="entry name" value="DD-peptidase/beta-lactamase superfamily"/>
    <property type="match status" value="1"/>
</dbReference>
<dbReference type="Gene3D" id="3.30.70.1070">
    <property type="entry name" value="Sporulation related repeat"/>
    <property type="match status" value="1"/>
</dbReference>
<keyword evidence="5" id="KW-0573">Peptidoglycan synthesis</keyword>
<evidence type="ECO:0000313" key="11">
    <source>
        <dbReference type="Proteomes" id="UP001431221"/>
    </source>
</evidence>
<dbReference type="Pfam" id="PF00768">
    <property type="entry name" value="Peptidase_S11"/>
    <property type="match status" value="1"/>
</dbReference>
<name>A0ABT0GSD2_9HYPH</name>
<dbReference type="PANTHER" id="PTHR21581">
    <property type="entry name" value="D-ALANYL-D-ALANINE CARBOXYPEPTIDASE"/>
    <property type="match status" value="1"/>
</dbReference>
<proteinExistence type="inferred from homology"/>
<dbReference type="PROSITE" id="PS51724">
    <property type="entry name" value="SPOR"/>
    <property type="match status" value="1"/>
</dbReference>
<dbReference type="SUPFAM" id="SSF56601">
    <property type="entry name" value="beta-lactamase/transpeptidase-like"/>
    <property type="match status" value="1"/>
</dbReference>
<dbReference type="EMBL" id="JALNMJ010000004">
    <property type="protein sequence ID" value="MCK7612150.1"/>
    <property type="molecule type" value="Genomic_DNA"/>
</dbReference>
<evidence type="ECO:0000259" key="9">
    <source>
        <dbReference type="PROSITE" id="PS51724"/>
    </source>
</evidence>
<evidence type="ECO:0000256" key="3">
    <source>
        <dbReference type="ARBA" id="ARBA00022801"/>
    </source>
</evidence>
<keyword evidence="3" id="KW-0378">Hydrolase</keyword>
<keyword evidence="6" id="KW-0961">Cell wall biogenesis/degradation</keyword>
<feature type="signal peptide" evidence="8">
    <location>
        <begin position="1"/>
        <end position="32"/>
    </location>
</feature>
<keyword evidence="4" id="KW-0133">Cell shape</keyword>
<dbReference type="PANTHER" id="PTHR21581:SF6">
    <property type="entry name" value="TRAFFICKING PROTEIN PARTICLE COMPLEX SUBUNIT 12"/>
    <property type="match status" value="1"/>
</dbReference>
<evidence type="ECO:0000256" key="8">
    <source>
        <dbReference type="SAM" id="SignalP"/>
    </source>
</evidence>
<evidence type="ECO:0000256" key="6">
    <source>
        <dbReference type="ARBA" id="ARBA00023316"/>
    </source>
</evidence>
<sequence>MRIFRNARAITRTARILTLGVLMLSVPATAMANPKYAGIVIDAKTGKTLYSSSADSYRYPASLTKIMTLYLVFEELEAGRLSLNSNLTVSKYASGRPPSKLGLKPGSTIKVKDAILALVTKSANDVATVVAENVGGSEKKFAERMTRTARQIGMSKTTFRNPHGLPDNGQRTTARDMATLGIAIQERFPQYYGYFKTRAYKYKGRTYGNHNKLLGRVRGVDGIKTGYIRASGFNLVTSVNTGGRQIVAVVMGGRTGASRNAQMTKLIGRYLPKASRGRKSAPLIAQQTVKPTHVAVALKNPPLPTAKPGSEPEQAAGTPMVLAFAANGSEAPIPMPAPSTAPSTAAAQVPVTSQAQVAMAAAAPVPGFGEDVPLPPKAIKRRFDTTFAVATALPPIPPESPDAALTTNSMSKTALIQAAQSVRTGLKPEETPPSQPLLPRSVKVETISLAATPVETVPAETAMAKAEQESETESDTVTVATSDSAEAEPGWQVQIAATETEGQAITMLKTAKEKTGSALRGRVPYTEPVESGGQTLYRARFVGFDTKTAAWNACKSLKKAKYACFAIYQ</sequence>
<accession>A0ABT0GSD2</accession>
<dbReference type="InterPro" id="IPR012338">
    <property type="entry name" value="Beta-lactam/transpept-like"/>
</dbReference>
<dbReference type="InterPro" id="IPR007730">
    <property type="entry name" value="SPOR-like_dom"/>
</dbReference>
<gene>
    <name evidence="10" type="ORF">M0H32_08260</name>
</gene>
<organism evidence="10 11">
    <name type="scientific">Roseibium sediminicola</name>
    <dbReference type="NCBI Taxonomy" id="2933272"/>
    <lineage>
        <taxon>Bacteria</taxon>
        <taxon>Pseudomonadati</taxon>
        <taxon>Pseudomonadota</taxon>
        <taxon>Alphaproteobacteria</taxon>
        <taxon>Hyphomicrobiales</taxon>
        <taxon>Stappiaceae</taxon>
        <taxon>Roseibium</taxon>
    </lineage>
</organism>
<dbReference type="Proteomes" id="UP001431221">
    <property type="component" value="Unassembled WGS sequence"/>
</dbReference>
<dbReference type="InterPro" id="IPR036680">
    <property type="entry name" value="SPOR-like_sf"/>
</dbReference>
<feature type="chain" id="PRO_5047450138" evidence="8">
    <location>
        <begin position="33"/>
        <end position="569"/>
    </location>
</feature>
<evidence type="ECO:0000256" key="4">
    <source>
        <dbReference type="ARBA" id="ARBA00022960"/>
    </source>
</evidence>
<comment type="similarity">
    <text evidence="1 7">Belongs to the peptidase S11 family.</text>
</comment>
<comment type="caution">
    <text evidence="10">The sequence shown here is derived from an EMBL/GenBank/DDBJ whole genome shotgun (WGS) entry which is preliminary data.</text>
</comment>
<evidence type="ECO:0000313" key="10">
    <source>
        <dbReference type="EMBL" id="MCK7612150.1"/>
    </source>
</evidence>
<evidence type="ECO:0000256" key="2">
    <source>
        <dbReference type="ARBA" id="ARBA00022729"/>
    </source>
</evidence>